<dbReference type="EMBL" id="MU003797">
    <property type="protein sequence ID" value="KAF2720718.1"/>
    <property type="molecule type" value="Genomic_DNA"/>
</dbReference>
<evidence type="ECO:0000313" key="2">
    <source>
        <dbReference type="EMBL" id="KAF2720718.1"/>
    </source>
</evidence>
<feature type="signal peptide" evidence="1">
    <location>
        <begin position="1"/>
        <end position="19"/>
    </location>
</feature>
<organism evidence="2 3">
    <name type="scientific">Polychaeton citri CBS 116435</name>
    <dbReference type="NCBI Taxonomy" id="1314669"/>
    <lineage>
        <taxon>Eukaryota</taxon>
        <taxon>Fungi</taxon>
        <taxon>Dikarya</taxon>
        <taxon>Ascomycota</taxon>
        <taxon>Pezizomycotina</taxon>
        <taxon>Dothideomycetes</taxon>
        <taxon>Dothideomycetidae</taxon>
        <taxon>Capnodiales</taxon>
        <taxon>Capnodiaceae</taxon>
        <taxon>Polychaeton</taxon>
    </lineage>
</organism>
<accession>A0A9P4UPF9</accession>
<proteinExistence type="predicted"/>
<dbReference type="AlphaFoldDB" id="A0A9P4UPF9"/>
<protein>
    <submittedName>
        <fullName evidence="2">Uncharacterized protein</fullName>
    </submittedName>
</protein>
<reference evidence="2" key="1">
    <citation type="journal article" date="2020" name="Stud. Mycol.">
        <title>101 Dothideomycetes genomes: a test case for predicting lifestyles and emergence of pathogens.</title>
        <authorList>
            <person name="Haridas S."/>
            <person name="Albert R."/>
            <person name="Binder M."/>
            <person name="Bloem J."/>
            <person name="Labutti K."/>
            <person name="Salamov A."/>
            <person name="Andreopoulos B."/>
            <person name="Baker S."/>
            <person name="Barry K."/>
            <person name="Bills G."/>
            <person name="Bluhm B."/>
            <person name="Cannon C."/>
            <person name="Castanera R."/>
            <person name="Culley D."/>
            <person name="Daum C."/>
            <person name="Ezra D."/>
            <person name="Gonzalez J."/>
            <person name="Henrissat B."/>
            <person name="Kuo A."/>
            <person name="Liang C."/>
            <person name="Lipzen A."/>
            <person name="Lutzoni F."/>
            <person name="Magnuson J."/>
            <person name="Mondo S."/>
            <person name="Nolan M."/>
            <person name="Ohm R."/>
            <person name="Pangilinan J."/>
            <person name="Park H.-J."/>
            <person name="Ramirez L."/>
            <person name="Alfaro M."/>
            <person name="Sun H."/>
            <person name="Tritt A."/>
            <person name="Yoshinaga Y."/>
            <person name="Zwiers L.-H."/>
            <person name="Turgeon B."/>
            <person name="Goodwin S."/>
            <person name="Spatafora J."/>
            <person name="Crous P."/>
            <person name="Grigoriev I."/>
        </authorList>
    </citation>
    <scope>NUCLEOTIDE SEQUENCE</scope>
    <source>
        <strain evidence="2">CBS 116435</strain>
    </source>
</reference>
<evidence type="ECO:0000313" key="3">
    <source>
        <dbReference type="Proteomes" id="UP000799441"/>
    </source>
</evidence>
<gene>
    <name evidence="2" type="ORF">K431DRAFT_313194</name>
</gene>
<dbReference type="OrthoDB" id="10329313at2759"/>
<evidence type="ECO:0000256" key="1">
    <source>
        <dbReference type="SAM" id="SignalP"/>
    </source>
</evidence>
<keyword evidence="3" id="KW-1185">Reference proteome</keyword>
<name>A0A9P4UPF9_9PEZI</name>
<feature type="chain" id="PRO_5040264522" evidence="1">
    <location>
        <begin position="20"/>
        <end position="202"/>
    </location>
</feature>
<dbReference type="Proteomes" id="UP000799441">
    <property type="component" value="Unassembled WGS sequence"/>
</dbReference>
<sequence length="202" mass="21719">MPRILSILGALGAITGALAQVEIDARFYNEEGCDNFATGCTDLAENSCCGVSQGGTVLYDSGDFYNTASGMGVTIKGTFFSRQESQPNNDCAIVVCGNIDAGECCNADITLSGASYNRPTSKRGNPVSRRAATRVAPDSYMWVEKEQSYYISMGNETKSAAIEAMRQLRDFTNMASFMKTHADVVKSELINIGASEGRARRL</sequence>
<comment type="caution">
    <text evidence="2">The sequence shown here is derived from an EMBL/GenBank/DDBJ whole genome shotgun (WGS) entry which is preliminary data.</text>
</comment>
<keyword evidence="1" id="KW-0732">Signal</keyword>